<comment type="caution">
    <text evidence="1">The sequence shown here is derived from an EMBL/GenBank/DDBJ whole genome shotgun (WGS) entry which is preliminary data.</text>
</comment>
<name>A0A835UZI2_VANPL</name>
<dbReference type="Proteomes" id="UP000636800">
    <property type="component" value="Chromosome 5"/>
</dbReference>
<keyword evidence="2" id="KW-1185">Reference proteome</keyword>
<reference evidence="1 2" key="1">
    <citation type="journal article" date="2020" name="Nat. Food">
        <title>A phased Vanilla planifolia genome enables genetic improvement of flavour and production.</title>
        <authorList>
            <person name="Hasing T."/>
            <person name="Tang H."/>
            <person name="Brym M."/>
            <person name="Khazi F."/>
            <person name="Huang T."/>
            <person name="Chambers A.H."/>
        </authorList>
    </citation>
    <scope>NUCLEOTIDE SEQUENCE [LARGE SCALE GENOMIC DNA]</scope>
    <source>
        <tissue evidence="1">Leaf</tissue>
    </source>
</reference>
<organism evidence="1 2">
    <name type="scientific">Vanilla planifolia</name>
    <name type="common">Vanilla</name>
    <dbReference type="NCBI Taxonomy" id="51239"/>
    <lineage>
        <taxon>Eukaryota</taxon>
        <taxon>Viridiplantae</taxon>
        <taxon>Streptophyta</taxon>
        <taxon>Embryophyta</taxon>
        <taxon>Tracheophyta</taxon>
        <taxon>Spermatophyta</taxon>
        <taxon>Magnoliopsida</taxon>
        <taxon>Liliopsida</taxon>
        <taxon>Asparagales</taxon>
        <taxon>Orchidaceae</taxon>
        <taxon>Vanilloideae</taxon>
        <taxon>Vanilleae</taxon>
        <taxon>Vanilla</taxon>
    </lineage>
</organism>
<gene>
    <name evidence="1" type="ORF">HPP92_010685</name>
</gene>
<evidence type="ECO:0000313" key="1">
    <source>
        <dbReference type="EMBL" id="KAG0479827.1"/>
    </source>
</evidence>
<evidence type="ECO:0000313" key="2">
    <source>
        <dbReference type="Proteomes" id="UP000636800"/>
    </source>
</evidence>
<protein>
    <submittedName>
        <fullName evidence="1">Uncharacterized protein</fullName>
    </submittedName>
</protein>
<proteinExistence type="predicted"/>
<accession>A0A835UZI2</accession>
<sequence length="126" mass="14482">MELQRATALACILPTHRAYLHRRPPVLPLHRRLPVQHLLQPRLSHSEAVVRLSSAVHRRQLVRRLRKRKPPDNNFEAAVCIPWWIMVANTILRIPRSTKACTSDFARSLVFVSADSRNAATTLQLQ</sequence>
<dbReference type="AlphaFoldDB" id="A0A835UZI2"/>
<dbReference type="EMBL" id="JADCNL010000005">
    <property type="protein sequence ID" value="KAG0479827.1"/>
    <property type="molecule type" value="Genomic_DNA"/>
</dbReference>